<feature type="domain" description="Prokaryotic-type class I peptide chain release factors" evidence="4">
    <location>
        <begin position="270"/>
        <end position="286"/>
    </location>
</feature>
<dbReference type="InterPro" id="IPR005139">
    <property type="entry name" value="PCRF"/>
</dbReference>
<dbReference type="GO" id="GO:0005739">
    <property type="term" value="C:mitochondrion"/>
    <property type="evidence" value="ECO:0007669"/>
    <property type="project" value="GOC"/>
</dbReference>
<dbReference type="Proteomes" id="UP000256964">
    <property type="component" value="Unassembled WGS sequence"/>
</dbReference>
<comment type="similarity">
    <text evidence="1">Belongs to the prokaryotic/mitochondrial release factor family.</text>
</comment>
<gene>
    <name evidence="5" type="ORF">OH76DRAFT_1343694</name>
</gene>
<evidence type="ECO:0000256" key="3">
    <source>
        <dbReference type="ARBA" id="ARBA00022917"/>
    </source>
</evidence>
<dbReference type="GO" id="GO:0032543">
    <property type="term" value="P:mitochondrial translation"/>
    <property type="evidence" value="ECO:0007669"/>
    <property type="project" value="UniProtKB-ARBA"/>
</dbReference>
<dbReference type="STRING" id="139420.A0A371DKP2"/>
<dbReference type="PANTHER" id="PTHR43804:SF7">
    <property type="entry name" value="LD18447P"/>
    <property type="match status" value="1"/>
</dbReference>
<proteinExistence type="inferred from homology"/>
<keyword evidence="6" id="KW-1185">Reference proteome</keyword>
<reference evidence="5 6" key="1">
    <citation type="journal article" date="2018" name="Biotechnol. Biofuels">
        <title>Integrative visual omics of the white-rot fungus Polyporus brumalis exposes the biotechnological potential of its oxidative enzymes for delignifying raw plant biomass.</title>
        <authorList>
            <person name="Miyauchi S."/>
            <person name="Rancon A."/>
            <person name="Drula E."/>
            <person name="Hage H."/>
            <person name="Chaduli D."/>
            <person name="Favel A."/>
            <person name="Grisel S."/>
            <person name="Henrissat B."/>
            <person name="Herpoel-Gimbert I."/>
            <person name="Ruiz-Duenas F.J."/>
            <person name="Chevret D."/>
            <person name="Hainaut M."/>
            <person name="Lin J."/>
            <person name="Wang M."/>
            <person name="Pangilinan J."/>
            <person name="Lipzen A."/>
            <person name="Lesage-Meessen L."/>
            <person name="Navarro D."/>
            <person name="Riley R."/>
            <person name="Grigoriev I.V."/>
            <person name="Zhou S."/>
            <person name="Raouche S."/>
            <person name="Rosso M.N."/>
        </authorList>
    </citation>
    <scope>NUCLEOTIDE SEQUENCE [LARGE SCALE GENOMIC DNA]</scope>
    <source>
        <strain evidence="5 6">BRFM 1820</strain>
    </source>
</reference>
<sequence length="408" mass="46554">MFRPAFRQLRLSRAFATTRTAFAQAHIPRQATHSLKVEDAPIIQYVKRRVEERRRLQSEVSDDALSDEDIQKVRKIRELEPLQDAWTEWKHAKQSLEETLPLLSDSDPTMRSMAEEEYASLSESMNRMVEETFPSLLVPTSDTAHLSAIIELRAGVGGSESALFTADLVRMYTRAAQAQGWTVTMLASNTLETGGMRDAIMEIKGKGVYDALRWESGVHRVQRVPATEASGRVHTSTVSAMVLPLIEEKASNSADEELFTMDEVKIEVMRSRGAGGQHVNKTESAVRLTHIPTGITVSMQDERSQHQNRRRAFQVLRGRLMDRKLNQEMIDRRDLRRNLVRSADRSEKIRTYNYAQDRVTDHRLGMSVKNLNSVMEGDGLQEFLKALQQRYHDDLLEDVLSERSDSER</sequence>
<dbReference type="Gene3D" id="3.30.160.20">
    <property type="match status" value="1"/>
</dbReference>
<protein>
    <submittedName>
        <fullName evidence="5">Peptide chain release factor 1</fullName>
    </submittedName>
</protein>
<dbReference type="InterPro" id="IPR050057">
    <property type="entry name" value="Prokaryotic/Mito_RF"/>
</dbReference>
<dbReference type="EMBL" id="KZ857388">
    <property type="protein sequence ID" value="RDX53099.1"/>
    <property type="molecule type" value="Genomic_DNA"/>
</dbReference>
<dbReference type="PROSITE" id="PS00745">
    <property type="entry name" value="RF_PROK_I"/>
    <property type="match status" value="1"/>
</dbReference>
<dbReference type="SUPFAM" id="SSF75620">
    <property type="entry name" value="Release factor"/>
    <property type="match status" value="1"/>
</dbReference>
<evidence type="ECO:0000259" key="4">
    <source>
        <dbReference type="PROSITE" id="PS00745"/>
    </source>
</evidence>
<dbReference type="PANTHER" id="PTHR43804">
    <property type="entry name" value="LD18447P"/>
    <property type="match status" value="1"/>
</dbReference>
<dbReference type="InterPro" id="IPR000352">
    <property type="entry name" value="Pep_chain_release_fac_I"/>
</dbReference>
<name>A0A371DKP2_9APHY</name>
<keyword evidence="3" id="KW-0648">Protein biosynthesis</keyword>
<dbReference type="SMART" id="SM00937">
    <property type="entry name" value="PCRF"/>
    <property type="match status" value="1"/>
</dbReference>
<organism evidence="5 6">
    <name type="scientific">Lentinus brumalis</name>
    <dbReference type="NCBI Taxonomy" id="2498619"/>
    <lineage>
        <taxon>Eukaryota</taxon>
        <taxon>Fungi</taxon>
        <taxon>Dikarya</taxon>
        <taxon>Basidiomycota</taxon>
        <taxon>Agaricomycotina</taxon>
        <taxon>Agaricomycetes</taxon>
        <taxon>Polyporales</taxon>
        <taxon>Polyporaceae</taxon>
        <taxon>Lentinus</taxon>
    </lineage>
</organism>
<dbReference type="OrthoDB" id="2019491at2759"/>
<evidence type="ECO:0000313" key="5">
    <source>
        <dbReference type="EMBL" id="RDX53099.1"/>
    </source>
</evidence>
<dbReference type="GO" id="GO:0003747">
    <property type="term" value="F:translation release factor activity"/>
    <property type="evidence" value="ECO:0007669"/>
    <property type="project" value="InterPro"/>
</dbReference>
<evidence type="ECO:0000256" key="1">
    <source>
        <dbReference type="ARBA" id="ARBA00010835"/>
    </source>
</evidence>
<keyword evidence="2" id="KW-0488">Methylation</keyword>
<dbReference type="Pfam" id="PF00472">
    <property type="entry name" value="RF-1"/>
    <property type="match status" value="1"/>
</dbReference>
<dbReference type="InterPro" id="IPR045853">
    <property type="entry name" value="Pep_chain_release_fac_I_sf"/>
</dbReference>
<accession>A0A371DKP2</accession>
<dbReference type="Pfam" id="PF03462">
    <property type="entry name" value="PCRF"/>
    <property type="match status" value="1"/>
</dbReference>
<evidence type="ECO:0000256" key="2">
    <source>
        <dbReference type="ARBA" id="ARBA00022481"/>
    </source>
</evidence>
<dbReference type="AlphaFoldDB" id="A0A371DKP2"/>
<evidence type="ECO:0000313" key="6">
    <source>
        <dbReference type="Proteomes" id="UP000256964"/>
    </source>
</evidence>
<dbReference type="Gene3D" id="6.10.140.1950">
    <property type="match status" value="1"/>
</dbReference>
<dbReference type="Gene3D" id="3.30.70.1660">
    <property type="match status" value="1"/>
</dbReference>
<dbReference type="FunFam" id="3.30.160.20:FF:000004">
    <property type="entry name" value="Peptide chain release factor 1"/>
    <property type="match status" value="1"/>
</dbReference>